<sequence>MIDDDRDSVILEKEERLNSGSAVSMTKLDSLLRSSLALLNDDNYYVRPMC</sequence>
<dbReference type="KEGG" id="vsy:K08M4_13910"/>
<name>A0AA34XND3_9VIBR</name>
<organism evidence="1 2">
    <name type="scientific">Vibrio syngnathi</name>
    <dbReference type="NCBI Taxonomy" id="3034029"/>
    <lineage>
        <taxon>Bacteria</taxon>
        <taxon>Pseudomonadati</taxon>
        <taxon>Pseudomonadota</taxon>
        <taxon>Gammaproteobacteria</taxon>
        <taxon>Vibrionales</taxon>
        <taxon>Vibrionaceae</taxon>
        <taxon>Vibrio</taxon>
    </lineage>
</organism>
<protein>
    <submittedName>
        <fullName evidence="1">Uncharacterized protein</fullName>
    </submittedName>
</protein>
<keyword evidence="2" id="KW-1185">Reference proteome</keyword>
<reference evidence="1 2" key="1">
    <citation type="submission" date="2016-10" db="EMBL/GenBank/DDBJ databases">
        <title>The High Quality Genome of Vibrio splendidus K08M4.</title>
        <authorList>
            <person name="Wendling C."/>
            <person name="Chibani C.M."/>
            <person name="Hertel R."/>
            <person name="Sproer C."/>
            <person name="Bunk B."/>
            <person name="Overmann J."/>
            <person name="Roth O."/>
            <person name="Liesegang H."/>
        </authorList>
    </citation>
    <scope>NUCLEOTIDE SEQUENCE [LARGE SCALE GENOMIC DNA]</scope>
    <source>
        <strain evidence="1 2">K08M4</strain>
    </source>
</reference>
<gene>
    <name evidence="1" type="ORF">K08M4_13910</name>
</gene>
<evidence type="ECO:0000313" key="1">
    <source>
        <dbReference type="EMBL" id="ARP38146.1"/>
    </source>
</evidence>
<dbReference type="Proteomes" id="UP000194136">
    <property type="component" value="Chromosome 1"/>
</dbReference>
<accession>A0AA34XND3</accession>
<evidence type="ECO:0000313" key="2">
    <source>
        <dbReference type="Proteomes" id="UP000194136"/>
    </source>
</evidence>
<proteinExistence type="predicted"/>
<dbReference type="AlphaFoldDB" id="A0AA34XND3"/>
<dbReference type="EMBL" id="CP017916">
    <property type="protein sequence ID" value="ARP38146.1"/>
    <property type="molecule type" value="Genomic_DNA"/>
</dbReference>